<dbReference type="Pfam" id="PF07714">
    <property type="entry name" value="PK_Tyr_Ser-Thr"/>
    <property type="match status" value="1"/>
</dbReference>
<protein>
    <recommendedName>
        <fullName evidence="2">Protein kinase domain-containing protein</fullName>
    </recommendedName>
</protein>
<dbReference type="Gene3D" id="1.25.10.10">
    <property type="entry name" value="Leucine-rich Repeat Variant"/>
    <property type="match status" value="2"/>
</dbReference>
<dbReference type="EMBL" id="CM032191">
    <property type="protein sequence ID" value="KAG7086062.1"/>
    <property type="molecule type" value="Genomic_DNA"/>
</dbReference>
<dbReference type="InterPro" id="IPR011989">
    <property type="entry name" value="ARM-like"/>
</dbReference>
<feature type="domain" description="Protein kinase" evidence="2">
    <location>
        <begin position="7"/>
        <end position="265"/>
    </location>
</feature>
<dbReference type="KEGG" id="more:E1B28_003582"/>
<dbReference type="GeneID" id="66072658"/>
<keyword evidence="4" id="KW-1185">Reference proteome</keyword>
<feature type="compositionally biased region" description="Low complexity" evidence="1">
    <location>
        <begin position="422"/>
        <end position="432"/>
    </location>
</feature>
<evidence type="ECO:0000256" key="1">
    <source>
        <dbReference type="SAM" id="MobiDB-lite"/>
    </source>
</evidence>
<name>A0A9P7RMI2_9AGAR</name>
<evidence type="ECO:0000259" key="2">
    <source>
        <dbReference type="PROSITE" id="PS50011"/>
    </source>
</evidence>
<comment type="caution">
    <text evidence="3">The sequence shown here is derived from an EMBL/GenBank/DDBJ whole genome shotgun (WGS) entry which is preliminary data.</text>
</comment>
<feature type="compositionally biased region" description="Low complexity" evidence="1">
    <location>
        <begin position="302"/>
        <end position="319"/>
    </location>
</feature>
<feature type="region of interest" description="Disordered" evidence="1">
    <location>
        <begin position="717"/>
        <end position="739"/>
    </location>
</feature>
<dbReference type="AlphaFoldDB" id="A0A9P7RMI2"/>
<evidence type="ECO:0000313" key="4">
    <source>
        <dbReference type="Proteomes" id="UP001049176"/>
    </source>
</evidence>
<dbReference type="SUPFAM" id="SSF48371">
    <property type="entry name" value="ARM repeat"/>
    <property type="match status" value="1"/>
</dbReference>
<dbReference type="Gene3D" id="1.10.510.10">
    <property type="entry name" value="Transferase(Phosphotransferase) domain 1"/>
    <property type="match status" value="1"/>
</dbReference>
<feature type="compositionally biased region" description="Polar residues" evidence="1">
    <location>
        <begin position="450"/>
        <end position="471"/>
    </location>
</feature>
<dbReference type="RefSeq" id="XP_043002533.1">
    <property type="nucleotide sequence ID" value="XM_043160576.1"/>
</dbReference>
<evidence type="ECO:0000313" key="3">
    <source>
        <dbReference type="EMBL" id="KAG7086062.1"/>
    </source>
</evidence>
<dbReference type="InterPro" id="IPR051681">
    <property type="entry name" value="Ser/Thr_Kinases-Pseudokinases"/>
</dbReference>
<dbReference type="GO" id="GO:0004674">
    <property type="term" value="F:protein serine/threonine kinase activity"/>
    <property type="evidence" value="ECO:0007669"/>
    <property type="project" value="TreeGrafter"/>
</dbReference>
<organism evidence="3 4">
    <name type="scientific">Marasmius oreades</name>
    <name type="common">fairy-ring Marasmius</name>
    <dbReference type="NCBI Taxonomy" id="181124"/>
    <lineage>
        <taxon>Eukaryota</taxon>
        <taxon>Fungi</taxon>
        <taxon>Dikarya</taxon>
        <taxon>Basidiomycota</taxon>
        <taxon>Agaricomycotina</taxon>
        <taxon>Agaricomycetes</taxon>
        <taxon>Agaricomycetidae</taxon>
        <taxon>Agaricales</taxon>
        <taxon>Marasmiineae</taxon>
        <taxon>Marasmiaceae</taxon>
        <taxon>Marasmius</taxon>
    </lineage>
</organism>
<dbReference type="PROSITE" id="PS50011">
    <property type="entry name" value="PROTEIN_KINASE_DOM"/>
    <property type="match status" value="1"/>
</dbReference>
<sequence length="1016" mass="110029">MIRPEDVDIDLSKALDERGCVYIASMDNEQRAGTVVVKILSHNVTPQLLYKHHRTWLSLDHPNVLKIIGLSDQYADPLFVVSEHHRSGNVVRYLSANPLSDRRQLAGDIASGMRYLHQCGILHGNLKPSNILVADDGRACVADYEMNEIQSSRSQGSHRYYSPEAWNKTISRPSDVYAFAMCAYEVFTSVQPWGDLPGRDVYRLVVVDHVRPRRPDRSQSLFSGLTDRIWSIIEESWNPEARFRPTFDIIVKMWPNGSPGEELRLERAPLRLDSISLVNRPMPPTRESFSSPPAYRRTNINPNPLLMTSPSTTLTPSNPGLRIRPLPSLPAESGRNNVVGADASTPSTGTLSENTTPTTVTHSTPTTTDSSASSWAVLSPLRRDPLKDSSSPLSEAHISTGSSRVREVPPHPEMPYDTYPLRRTLSSRASRSSIRDPHPAEVDNSFGVFRSSSAGPTQRHTSRDSAGTPSLVQERPRWRSISTMTNFSQATTESGANSHTTRAPNTYTVYANAGPVILAGALHAVVQERDQGRIDEYLIKIYRSATSGGSDTDSVISKFVAAGTIPIIVSLLRKTRLETPSYQEEAFIPILTGLGALAYDPTGSSILHRLNAYPTLMELFLSPTESISVLSAWCLTRACMRNKKVSATLCKRGLPKLFLKYGLGKRYKHKRHSGIVARYAAWCLGNLIHCDEICEMYFTSPEVLSRVVEYLRRTTTTSSSVLSPPPHPPHPPHRADSSYNANGIPVGDTCSALFLISRISRSLQISKQLTSSTLKVGDGGGGEGRGGCISYISYLLATSRHPEILKWSARAVGCLLRPNSGGIANELLKGGVATGLVRLPRVLSPGELEALDSFAFAIQRFSYSERGGGGGGGSGYSGGAKRALVDAGIISSMLSALRMTVEQRPHDRGGGGGGGGRGYAPIQIQLAMAVSSLGDIGSGGKKIRKEILDAGGLAVLKRLACVAGPGTEVEKACNTAVKSISGNVVVRNAASAKTSSSHSWVGGCPDYLPPCPVSFD</sequence>
<feature type="compositionally biased region" description="Polar residues" evidence="1">
    <location>
        <begin position="388"/>
        <end position="403"/>
    </location>
</feature>
<gene>
    <name evidence="3" type="ORF">E1B28_003582</name>
</gene>
<feature type="compositionally biased region" description="Polar residues" evidence="1">
    <location>
        <begin position="344"/>
        <end position="354"/>
    </location>
</feature>
<proteinExistence type="predicted"/>
<dbReference type="InterPro" id="IPR000719">
    <property type="entry name" value="Prot_kinase_dom"/>
</dbReference>
<dbReference type="Proteomes" id="UP001049176">
    <property type="component" value="Chromosome 11"/>
</dbReference>
<feature type="compositionally biased region" description="Low complexity" evidence="1">
    <location>
        <begin position="355"/>
        <end position="374"/>
    </location>
</feature>
<dbReference type="PANTHER" id="PTHR44329">
    <property type="entry name" value="SERINE/THREONINE-PROTEIN KINASE TNNI3K-RELATED"/>
    <property type="match status" value="1"/>
</dbReference>
<dbReference type="InterPro" id="IPR001245">
    <property type="entry name" value="Ser-Thr/Tyr_kinase_cat_dom"/>
</dbReference>
<reference evidence="3" key="1">
    <citation type="journal article" date="2021" name="Genome Biol. Evol.">
        <title>The assembled and annotated genome of the fairy-ring fungus Marasmius oreades.</title>
        <authorList>
            <person name="Hiltunen M."/>
            <person name="Ament-Velasquez S.L."/>
            <person name="Johannesson H."/>
        </authorList>
    </citation>
    <scope>NUCLEOTIDE SEQUENCE</scope>
    <source>
        <strain evidence="3">03SP1</strain>
    </source>
</reference>
<dbReference type="InterPro" id="IPR011009">
    <property type="entry name" value="Kinase-like_dom_sf"/>
</dbReference>
<dbReference type="SUPFAM" id="SSF56112">
    <property type="entry name" value="Protein kinase-like (PK-like)"/>
    <property type="match status" value="1"/>
</dbReference>
<dbReference type="OrthoDB" id="1668230at2759"/>
<feature type="region of interest" description="Disordered" evidence="1">
    <location>
        <begin position="278"/>
        <end position="478"/>
    </location>
</feature>
<dbReference type="GO" id="GO:0005524">
    <property type="term" value="F:ATP binding"/>
    <property type="evidence" value="ECO:0007669"/>
    <property type="project" value="InterPro"/>
</dbReference>
<dbReference type="InterPro" id="IPR016024">
    <property type="entry name" value="ARM-type_fold"/>
</dbReference>
<accession>A0A9P7RMI2</accession>